<name>A0A7J6W423_THATH</name>
<dbReference type="OrthoDB" id="672986at2759"/>
<organism evidence="1 2">
    <name type="scientific">Thalictrum thalictroides</name>
    <name type="common">Rue-anemone</name>
    <name type="synonym">Anemone thalictroides</name>
    <dbReference type="NCBI Taxonomy" id="46969"/>
    <lineage>
        <taxon>Eukaryota</taxon>
        <taxon>Viridiplantae</taxon>
        <taxon>Streptophyta</taxon>
        <taxon>Embryophyta</taxon>
        <taxon>Tracheophyta</taxon>
        <taxon>Spermatophyta</taxon>
        <taxon>Magnoliopsida</taxon>
        <taxon>Ranunculales</taxon>
        <taxon>Ranunculaceae</taxon>
        <taxon>Thalictroideae</taxon>
        <taxon>Thalictrum</taxon>
    </lineage>
</organism>
<protein>
    <submittedName>
        <fullName evidence="1">Uncharacterized protein</fullName>
    </submittedName>
</protein>
<sequence length="99" mass="11286">MEPMAIVTFTGGVLSQIGILIVHCRPVFEFFSRLISCLTQPRPPPPRVSTSERIFNAIEERFRHPLSRHIHPQTPPSQAITTTEQIFDAIEERLRASHV</sequence>
<gene>
    <name evidence="1" type="ORF">FRX31_019334</name>
</gene>
<reference evidence="1 2" key="1">
    <citation type="submission" date="2020-06" db="EMBL/GenBank/DDBJ databases">
        <title>Transcriptomic and genomic resources for Thalictrum thalictroides and T. hernandezii: Facilitating candidate gene discovery in an emerging model plant lineage.</title>
        <authorList>
            <person name="Arias T."/>
            <person name="Riano-Pachon D.M."/>
            <person name="Di Stilio V.S."/>
        </authorList>
    </citation>
    <scope>NUCLEOTIDE SEQUENCE [LARGE SCALE GENOMIC DNA]</scope>
    <source>
        <strain evidence="2">cv. WT478/WT964</strain>
        <tissue evidence="1">Leaves</tissue>
    </source>
</reference>
<keyword evidence="2" id="KW-1185">Reference proteome</keyword>
<dbReference type="AlphaFoldDB" id="A0A7J6W423"/>
<evidence type="ECO:0000313" key="2">
    <source>
        <dbReference type="Proteomes" id="UP000554482"/>
    </source>
</evidence>
<dbReference type="Proteomes" id="UP000554482">
    <property type="component" value="Unassembled WGS sequence"/>
</dbReference>
<accession>A0A7J6W423</accession>
<dbReference type="EMBL" id="JABWDY010023254">
    <property type="protein sequence ID" value="KAF5191075.1"/>
    <property type="molecule type" value="Genomic_DNA"/>
</dbReference>
<evidence type="ECO:0000313" key="1">
    <source>
        <dbReference type="EMBL" id="KAF5191075.1"/>
    </source>
</evidence>
<proteinExistence type="predicted"/>
<comment type="caution">
    <text evidence="1">The sequence shown here is derived from an EMBL/GenBank/DDBJ whole genome shotgun (WGS) entry which is preliminary data.</text>
</comment>